<feature type="domain" description="DUF4817" evidence="1">
    <location>
        <begin position="5"/>
        <end position="51"/>
    </location>
</feature>
<proteinExistence type="predicted"/>
<organism evidence="2 3">
    <name type="scientific">Periplaneta americana</name>
    <name type="common">American cockroach</name>
    <name type="synonym">Blatta americana</name>
    <dbReference type="NCBI Taxonomy" id="6978"/>
    <lineage>
        <taxon>Eukaryota</taxon>
        <taxon>Metazoa</taxon>
        <taxon>Ecdysozoa</taxon>
        <taxon>Arthropoda</taxon>
        <taxon>Hexapoda</taxon>
        <taxon>Insecta</taxon>
        <taxon>Pterygota</taxon>
        <taxon>Neoptera</taxon>
        <taxon>Polyneoptera</taxon>
        <taxon>Dictyoptera</taxon>
        <taxon>Blattodea</taxon>
        <taxon>Blattoidea</taxon>
        <taxon>Blattidae</taxon>
        <taxon>Blattinae</taxon>
        <taxon>Periplaneta</taxon>
    </lineage>
</organism>
<evidence type="ECO:0000259" key="1">
    <source>
        <dbReference type="Pfam" id="PF16087"/>
    </source>
</evidence>
<protein>
    <recommendedName>
        <fullName evidence="1">DUF4817 domain-containing protein</fullName>
    </recommendedName>
</protein>
<keyword evidence="3" id="KW-1185">Reference proteome</keyword>
<reference evidence="2 3" key="1">
    <citation type="journal article" date="2022" name="Allergy">
        <title>Genome assembly and annotation of Periplaneta americana reveal a comprehensive cockroach allergen profile.</title>
        <authorList>
            <person name="Wang L."/>
            <person name="Xiong Q."/>
            <person name="Saelim N."/>
            <person name="Wang L."/>
            <person name="Nong W."/>
            <person name="Wan A.T."/>
            <person name="Shi M."/>
            <person name="Liu X."/>
            <person name="Cao Q."/>
            <person name="Hui J.H.L."/>
            <person name="Sookrung N."/>
            <person name="Leung T.F."/>
            <person name="Tungtrongchitr A."/>
            <person name="Tsui S.K.W."/>
        </authorList>
    </citation>
    <scope>NUCLEOTIDE SEQUENCE [LARGE SCALE GENOMIC DNA]</scope>
    <source>
        <strain evidence="2">PWHHKU_190912</strain>
    </source>
</reference>
<evidence type="ECO:0000313" key="3">
    <source>
        <dbReference type="Proteomes" id="UP001148838"/>
    </source>
</evidence>
<accession>A0ABQ8TW55</accession>
<gene>
    <name evidence="2" type="ORF">ANN_01153</name>
</gene>
<dbReference type="Proteomes" id="UP001148838">
    <property type="component" value="Unassembled WGS sequence"/>
</dbReference>
<dbReference type="EMBL" id="JAJSOF020000003">
    <property type="protein sequence ID" value="KAJ4449749.1"/>
    <property type="molecule type" value="Genomic_DNA"/>
</dbReference>
<comment type="caution">
    <text evidence="2">The sequence shown here is derived from an EMBL/GenBank/DDBJ whole genome shotgun (WGS) entry which is preliminary data.</text>
</comment>
<name>A0ABQ8TW55_PERAM</name>
<evidence type="ECO:0000313" key="2">
    <source>
        <dbReference type="EMBL" id="KAJ4449749.1"/>
    </source>
</evidence>
<dbReference type="Pfam" id="PF16087">
    <property type="entry name" value="DUF4817"/>
    <property type="match status" value="1"/>
</dbReference>
<dbReference type="InterPro" id="IPR032135">
    <property type="entry name" value="DUF4817"/>
</dbReference>
<sequence>MERWTGEQRGYSLKAYYLHNESLVQTRRAFRLHFNIPRNQRVTSGKAIRTWHSCTIRTLILTTDAEASEKLLRRCTFPGGQLVEFLCVVSRRGDDTIRNMLLDLNDSCEQYRMKINANKTKIMVVGKNEEGLVWRELEYHFAVDVRLDIRGFHIKIQILDKILYDFNKSDIPRKLRQLVLSPFLKIGLQHKQDAMARNMVHEQLTLSPYALRQNSVLFVNVKVHYIVSHSSDESHRSEKDYLCCNCYVTALTTSYRTHRLSANPSTFFG</sequence>